<keyword evidence="6 9" id="KW-0460">Magnesium</keyword>
<sequence length="161" mass="17889">MKIAVYAGTFDPITLGHIDILRRSCRLFDKLILAVAEENYKQTLFSAAERCEIAKKAVADLPNVEVKPFGGLLVEFCRQEGAVAIIRGLRALSDFEKEFQMALMNKNVAPEIDSVFLMTSPEYQFVSSSIVKNFSELGQIPDGIILPCVAEALLEKFRSAK</sequence>
<feature type="binding site" evidence="9">
    <location>
        <position position="9"/>
    </location>
    <ligand>
        <name>substrate</name>
    </ligand>
</feature>
<evidence type="ECO:0000259" key="10">
    <source>
        <dbReference type="Pfam" id="PF01467"/>
    </source>
</evidence>
<evidence type="ECO:0000256" key="6">
    <source>
        <dbReference type="ARBA" id="ARBA00022842"/>
    </source>
</evidence>
<feature type="binding site" evidence="9">
    <location>
        <position position="41"/>
    </location>
    <ligand>
        <name>substrate</name>
    </ligand>
</feature>
<dbReference type="GO" id="GO:0005524">
    <property type="term" value="F:ATP binding"/>
    <property type="evidence" value="ECO:0007669"/>
    <property type="project" value="UniProtKB-KW"/>
</dbReference>
<evidence type="ECO:0000313" key="12">
    <source>
        <dbReference type="Proteomes" id="UP000824124"/>
    </source>
</evidence>
<comment type="function">
    <text evidence="9">Reversibly transfers an adenylyl group from ATP to 4'-phosphopantetheine, yielding dephospho-CoA (dPCoA) and pyrophosphate.</text>
</comment>
<dbReference type="GO" id="GO:0015937">
    <property type="term" value="P:coenzyme A biosynthetic process"/>
    <property type="evidence" value="ECO:0007669"/>
    <property type="project" value="UniProtKB-UniRule"/>
</dbReference>
<comment type="catalytic activity">
    <reaction evidence="8 9">
        <text>(R)-4'-phosphopantetheine + ATP + H(+) = 3'-dephospho-CoA + diphosphate</text>
        <dbReference type="Rhea" id="RHEA:19801"/>
        <dbReference type="ChEBI" id="CHEBI:15378"/>
        <dbReference type="ChEBI" id="CHEBI:30616"/>
        <dbReference type="ChEBI" id="CHEBI:33019"/>
        <dbReference type="ChEBI" id="CHEBI:57328"/>
        <dbReference type="ChEBI" id="CHEBI:61723"/>
        <dbReference type="EC" id="2.7.7.3"/>
    </reaction>
</comment>
<feature type="binding site" evidence="9">
    <location>
        <begin position="123"/>
        <end position="129"/>
    </location>
    <ligand>
        <name>ATP</name>
        <dbReference type="ChEBI" id="CHEBI:30616"/>
    </ligand>
</feature>
<dbReference type="GO" id="GO:0005737">
    <property type="term" value="C:cytoplasm"/>
    <property type="evidence" value="ECO:0007669"/>
    <property type="project" value="UniProtKB-SubCell"/>
</dbReference>
<evidence type="ECO:0000256" key="3">
    <source>
        <dbReference type="ARBA" id="ARBA00022695"/>
    </source>
</evidence>
<keyword evidence="5 9" id="KW-0067">ATP-binding</keyword>
<comment type="cofactor">
    <cofactor evidence="9">
        <name>Mg(2+)</name>
        <dbReference type="ChEBI" id="CHEBI:18420"/>
    </cofactor>
</comment>
<feature type="domain" description="Cytidyltransferase-like" evidence="10">
    <location>
        <begin position="5"/>
        <end position="133"/>
    </location>
</feature>
<dbReference type="InterPro" id="IPR014729">
    <property type="entry name" value="Rossmann-like_a/b/a_fold"/>
</dbReference>
<dbReference type="PANTHER" id="PTHR21342:SF1">
    <property type="entry name" value="PHOSPHOPANTETHEINE ADENYLYLTRANSFERASE"/>
    <property type="match status" value="1"/>
</dbReference>
<comment type="subunit">
    <text evidence="9">Homohexamer.</text>
</comment>
<evidence type="ECO:0000256" key="7">
    <source>
        <dbReference type="ARBA" id="ARBA00022993"/>
    </source>
</evidence>
<dbReference type="SUPFAM" id="SSF52374">
    <property type="entry name" value="Nucleotidylyl transferase"/>
    <property type="match status" value="1"/>
</dbReference>
<feature type="binding site" evidence="9">
    <location>
        <position position="98"/>
    </location>
    <ligand>
        <name>ATP</name>
        <dbReference type="ChEBI" id="CHEBI:30616"/>
    </ligand>
</feature>
<comment type="subcellular location">
    <subcellularLocation>
        <location evidence="9">Cytoplasm</location>
    </subcellularLocation>
</comment>
<evidence type="ECO:0000313" key="11">
    <source>
        <dbReference type="EMBL" id="HIU10838.1"/>
    </source>
</evidence>
<organism evidence="11 12">
    <name type="scientific">Candidatus Avidehalobacter gallistercoris</name>
    <dbReference type="NCBI Taxonomy" id="2840694"/>
    <lineage>
        <taxon>Bacteria</taxon>
        <taxon>Bacillati</taxon>
        <taxon>Bacillota</taxon>
        <taxon>Clostridia</taxon>
        <taxon>Eubacteriales</taxon>
        <taxon>Peptococcaceae</taxon>
        <taxon>Peptococcaceae incertae sedis</taxon>
        <taxon>Candidatus Avidehalobacter</taxon>
    </lineage>
</organism>
<feature type="binding site" evidence="9">
    <location>
        <begin position="88"/>
        <end position="90"/>
    </location>
    <ligand>
        <name>ATP</name>
        <dbReference type="ChEBI" id="CHEBI:30616"/>
    </ligand>
</feature>
<dbReference type="CDD" id="cd02163">
    <property type="entry name" value="PPAT"/>
    <property type="match status" value="1"/>
</dbReference>
<keyword evidence="3 9" id="KW-0548">Nucleotidyltransferase</keyword>
<gene>
    <name evidence="9 11" type="primary">coaD</name>
    <name evidence="11" type="ORF">IAB00_06345</name>
</gene>
<keyword evidence="4 9" id="KW-0547">Nucleotide-binding</keyword>
<feature type="binding site" evidence="9">
    <location>
        <position position="73"/>
    </location>
    <ligand>
        <name>substrate</name>
    </ligand>
</feature>
<dbReference type="AlphaFoldDB" id="A0A9D1HMV4"/>
<protein>
    <recommendedName>
        <fullName evidence="9">Phosphopantetheine adenylyltransferase</fullName>
        <ecNumber evidence="9">2.7.7.3</ecNumber>
    </recommendedName>
    <alternativeName>
        <fullName evidence="9">Dephospho-CoA pyrophosphorylase</fullName>
    </alternativeName>
    <alternativeName>
        <fullName evidence="9">Pantetheine-phosphate adenylyltransferase</fullName>
        <shortName evidence="9">PPAT</shortName>
    </alternativeName>
</protein>
<dbReference type="InterPro" id="IPR001980">
    <property type="entry name" value="PPAT"/>
</dbReference>
<feature type="binding site" evidence="9">
    <location>
        <begin position="9"/>
        <end position="10"/>
    </location>
    <ligand>
        <name>ATP</name>
        <dbReference type="ChEBI" id="CHEBI:30616"/>
    </ligand>
</feature>
<dbReference type="NCBIfam" id="TIGR01510">
    <property type="entry name" value="coaD_prev_kdtB"/>
    <property type="match status" value="1"/>
</dbReference>
<dbReference type="Pfam" id="PF01467">
    <property type="entry name" value="CTP_transf_like"/>
    <property type="match status" value="1"/>
</dbReference>
<proteinExistence type="inferred from homology"/>
<evidence type="ECO:0000256" key="2">
    <source>
        <dbReference type="ARBA" id="ARBA00022679"/>
    </source>
</evidence>
<evidence type="ECO:0000256" key="5">
    <source>
        <dbReference type="ARBA" id="ARBA00022840"/>
    </source>
</evidence>
<feature type="site" description="Transition state stabilizer" evidence="9">
    <location>
        <position position="17"/>
    </location>
</feature>
<dbReference type="HAMAP" id="MF_00151">
    <property type="entry name" value="PPAT_bact"/>
    <property type="match status" value="1"/>
</dbReference>
<keyword evidence="2 9" id="KW-0808">Transferase</keyword>
<feature type="binding site" evidence="9">
    <location>
        <position position="17"/>
    </location>
    <ligand>
        <name>ATP</name>
        <dbReference type="ChEBI" id="CHEBI:30616"/>
    </ligand>
</feature>
<evidence type="ECO:0000256" key="1">
    <source>
        <dbReference type="ARBA" id="ARBA00022490"/>
    </source>
</evidence>
<comment type="similarity">
    <text evidence="9">Belongs to the bacterial CoaD family.</text>
</comment>
<evidence type="ECO:0000256" key="4">
    <source>
        <dbReference type="ARBA" id="ARBA00022741"/>
    </source>
</evidence>
<accession>A0A9D1HMV4</accession>
<keyword evidence="1 9" id="KW-0963">Cytoplasm</keyword>
<dbReference type="EMBL" id="DVMH01000031">
    <property type="protein sequence ID" value="HIU10838.1"/>
    <property type="molecule type" value="Genomic_DNA"/>
</dbReference>
<dbReference type="NCBIfam" id="TIGR00125">
    <property type="entry name" value="cyt_tran_rel"/>
    <property type="match status" value="1"/>
</dbReference>
<name>A0A9D1HMV4_9FIRM</name>
<evidence type="ECO:0000256" key="9">
    <source>
        <dbReference type="HAMAP-Rule" id="MF_00151"/>
    </source>
</evidence>
<dbReference type="Proteomes" id="UP000824124">
    <property type="component" value="Unassembled WGS sequence"/>
</dbReference>
<comment type="caution">
    <text evidence="11">The sequence shown here is derived from an EMBL/GenBank/DDBJ whole genome shotgun (WGS) entry which is preliminary data.</text>
</comment>
<dbReference type="InterPro" id="IPR004821">
    <property type="entry name" value="Cyt_trans-like"/>
</dbReference>
<reference evidence="11" key="2">
    <citation type="journal article" date="2021" name="PeerJ">
        <title>Extensive microbial diversity within the chicken gut microbiome revealed by metagenomics and culture.</title>
        <authorList>
            <person name="Gilroy R."/>
            <person name="Ravi A."/>
            <person name="Getino M."/>
            <person name="Pursley I."/>
            <person name="Horton D.L."/>
            <person name="Alikhan N.F."/>
            <person name="Baker D."/>
            <person name="Gharbi K."/>
            <person name="Hall N."/>
            <person name="Watson M."/>
            <person name="Adriaenssens E.M."/>
            <person name="Foster-Nyarko E."/>
            <person name="Jarju S."/>
            <person name="Secka A."/>
            <person name="Antonio M."/>
            <person name="Oren A."/>
            <person name="Chaudhuri R.R."/>
            <person name="La Ragione R."/>
            <person name="Hildebrand F."/>
            <person name="Pallen M.J."/>
        </authorList>
    </citation>
    <scope>NUCLEOTIDE SEQUENCE</scope>
    <source>
        <strain evidence="11">2830</strain>
    </source>
</reference>
<evidence type="ECO:0000256" key="8">
    <source>
        <dbReference type="ARBA" id="ARBA00029346"/>
    </source>
</evidence>
<dbReference type="PRINTS" id="PR01020">
    <property type="entry name" value="LPSBIOSNTHSS"/>
</dbReference>
<keyword evidence="7 9" id="KW-0173">Coenzyme A biosynthesis</keyword>
<feature type="binding site" evidence="9">
    <location>
        <position position="87"/>
    </location>
    <ligand>
        <name>substrate</name>
    </ligand>
</feature>
<dbReference type="Gene3D" id="3.40.50.620">
    <property type="entry name" value="HUPs"/>
    <property type="match status" value="1"/>
</dbReference>
<reference evidence="11" key="1">
    <citation type="submission" date="2020-10" db="EMBL/GenBank/DDBJ databases">
        <authorList>
            <person name="Gilroy R."/>
        </authorList>
    </citation>
    <scope>NUCLEOTIDE SEQUENCE</scope>
    <source>
        <strain evidence="11">2830</strain>
    </source>
</reference>
<dbReference type="EC" id="2.7.7.3" evidence="9"/>
<dbReference type="PANTHER" id="PTHR21342">
    <property type="entry name" value="PHOSPHOPANTETHEINE ADENYLYLTRANSFERASE"/>
    <property type="match status" value="1"/>
</dbReference>
<dbReference type="GO" id="GO:0004595">
    <property type="term" value="F:pantetheine-phosphate adenylyltransferase activity"/>
    <property type="evidence" value="ECO:0007669"/>
    <property type="project" value="UniProtKB-UniRule"/>
</dbReference>
<comment type="pathway">
    <text evidence="9">Cofactor biosynthesis; coenzyme A biosynthesis; CoA from (R)-pantothenate: step 4/5.</text>
</comment>